<evidence type="ECO:0000259" key="5">
    <source>
        <dbReference type="Pfam" id="PF01979"/>
    </source>
</evidence>
<dbReference type="Pfam" id="PF01979">
    <property type="entry name" value="Amidohydro_1"/>
    <property type="match status" value="1"/>
</dbReference>
<organism evidence="6 8">
    <name type="scientific">Holdemania massiliensis</name>
    <dbReference type="NCBI Taxonomy" id="1468449"/>
    <lineage>
        <taxon>Bacteria</taxon>
        <taxon>Bacillati</taxon>
        <taxon>Bacillota</taxon>
        <taxon>Erysipelotrichia</taxon>
        <taxon>Erysipelotrichales</taxon>
        <taxon>Erysipelotrichaceae</taxon>
        <taxon>Holdemania</taxon>
    </lineage>
</organism>
<dbReference type="PANTHER" id="PTHR11113">
    <property type="entry name" value="N-ACETYLGLUCOSAMINE-6-PHOSPHATE DEACETYLASE"/>
    <property type="match status" value="1"/>
</dbReference>
<evidence type="ECO:0000313" key="6">
    <source>
        <dbReference type="EMBL" id="MSA90920.1"/>
    </source>
</evidence>
<dbReference type="SUPFAM" id="SSF51556">
    <property type="entry name" value="Metallo-dependent hydrolases"/>
    <property type="match status" value="1"/>
</dbReference>
<sequence>MAARFIRAASSIRISEDSFTSIGGKRNYEKQKNGSGGQREIGISHCHEVNPRIDRGVVLGSRIEHGLKQLRKELEILHQETSSFYSRHIVTEQGTVEGVLQISGGKMTELILHPTSQQIAQAKDFGDERIFAGIIDLHSHGYHSWSAKTIDSEEIQGLSKILPSIGVTATLATTTGWKEHEMDMLSAIAGALEQGVSGTRILGIHMEGPFFNPDKHNATPRGEVIPPSVQKCEAYWQAARGKIRYMTLAPEIEGADETIRWLRDHNIVAGAGHTLASDQQMQKAIAEGIQVSIHTGNAMRQIDRRDIGALGAALLDPDVICEIICDFYHIAPRMLEIMFRVKNNFDKFIMISDSDTLSGVAPGTYFAYGKRVNVHADGRILLDDGTISGSSKFVLYGMENLIEKLGIPAHIVSRMASLNPAKLLGMENQKGSIAAGKDADFFIVNDRYEVQETWVEGRLVYKKTDIIETNKHFSQFCRKLDS</sequence>
<dbReference type="NCBIfam" id="TIGR00221">
    <property type="entry name" value="nagA"/>
    <property type="match status" value="1"/>
</dbReference>
<dbReference type="InterPro" id="IPR006680">
    <property type="entry name" value="Amidohydro-rel"/>
</dbReference>
<feature type="domain" description="Amidohydrolase-related" evidence="5">
    <location>
        <begin position="130"/>
        <end position="460"/>
    </location>
</feature>
<evidence type="ECO:0000256" key="3">
    <source>
        <dbReference type="ARBA" id="ARBA00022801"/>
    </source>
</evidence>
<name>A0A6N7SBD6_9FIRM</name>
<evidence type="ECO:0000313" key="7">
    <source>
        <dbReference type="EMBL" id="MSC34691.1"/>
    </source>
</evidence>
<evidence type="ECO:0000313" key="8">
    <source>
        <dbReference type="Proteomes" id="UP000433575"/>
    </source>
</evidence>
<gene>
    <name evidence="6" type="primary">nagA</name>
    <name evidence="7" type="ORF">GKD88_16305</name>
    <name evidence="6" type="ORF">GKE08_16425</name>
</gene>
<dbReference type="GO" id="GO:0006046">
    <property type="term" value="P:N-acetylglucosamine catabolic process"/>
    <property type="evidence" value="ECO:0007669"/>
    <property type="project" value="TreeGrafter"/>
</dbReference>
<proteinExistence type="inferred from homology"/>
<comment type="caution">
    <text evidence="6">The sequence shown here is derived from an EMBL/GenBank/DDBJ whole genome shotgun (WGS) entry which is preliminary data.</text>
</comment>
<dbReference type="Gene3D" id="3.20.20.140">
    <property type="entry name" value="Metal-dependent hydrolases"/>
    <property type="match status" value="1"/>
</dbReference>
<dbReference type="SUPFAM" id="SSF51338">
    <property type="entry name" value="Composite domain of metallo-dependent hydrolases"/>
    <property type="match status" value="1"/>
</dbReference>
<dbReference type="EMBL" id="WKPI01000041">
    <property type="protein sequence ID" value="MSC34691.1"/>
    <property type="molecule type" value="Genomic_DNA"/>
</dbReference>
<protein>
    <submittedName>
        <fullName evidence="6">N-acetylglucosamine-6-phosphate deacetylase</fullName>
        <ecNumber evidence="6">3.5.1.25</ecNumber>
    </submittedName>
</protein>
<keyword evidence="4" id="KW-0119">Carbohydrate metabolism</keyword>
<dbReference type="InterPro" id="IPR003764">
    <property type="entry name" value="GlcNAc_6-P_deAcase"/>
</dbReference>
<comment type="similarity">
    <text evidence="1">Belongs to the metallo-dependent hydrolases superfamily. NagA family.</text>
</comment>
<dbReference type="Proteomes" id="UP000433575">
    <property type="component" value="Unassembled WGS sequence"/>
</dbReference>
<dbReference type="OrthoDB" id="9776488at2"/>
<dbReference type="AlphaFoldDB" id="A0A6N7SBD6"/>
<dbReference type="InterPro" id="IPR011059">
    <property type="entry name" value="Metal-dep_hydrolase_composite"/>
</dbReference>
<dbReference type="EMBL" id="WKPJ01000038">
    <property type="protein sequence ID" value="MSA90920.1"/>
    <property type="molecule type" value="Genomic_DNA"/>
</dbReference>
<keyword evidence="2" id="KW-0479">Metal-binding</keyword>
<keyword evidence="9" id="KW-1185">Reference proteome</keyword>
<keyword evidence="3 6" id="KW-0378">Hydrolase</keyword>
<evidence type="ECO:0000313" key="9">
    <source>
        <dbReference type="Proteomes" id="UP000480929"/>
    </source>
</evidence>
<reference evidence="8 9" key="1">
    <citation type="journal article" date="2019" name="Nat. Med.">
        <title>A library of human gut bacterial isolates paired with longitudinal multiomics data enables mechanistic microbiome research.</title>
        <authorList>
            <person name="Poyet M."/>
            <person name="Groussin M."/>
            <person name="Gibbons S.M."/>
            <person name="Avila-Pacheco J."/>
            <person name="Jiang X."/>
            <person name="Kearney S.M."/>
            <person name="Perrotta A.R."/>
            <person name="Berdy B."/>
            <person name="Zhao S."/>
            <person name="Lieberman T.D."/>
            <person name="Swanson P.K."/>
            <person name="Smith M."/>
            <person name="Roesemann S."/>
            <person name="Alexander J.E."/>
            <person name="Rich S.A."/>
            <person name="Livny J."/>
            <person name="Vlamakis H."/>
            <person name="Clish C."/>
            <person name="Bullock K."/>
            <person name="Deik A."/>
            <person name="Scott J."/>
            <person name="Pierce K.A."/>
            <person name="Xavier R.J."/>
            <person name="Alm E.J."/>
        </authorList>
    </citation>
    <scope>NUCLEOTIDE SEQUENCE [LARGE SCALE GENOMIC DNA]</scope>
    <source>
        <strain evidence="6 8">BIOML-A4</strain>
        <strain evidence="7 9">BIOML-A5</strain>
    </source>
</reference>
<evidence type="ECO:0000256" key="4">
    <source>
        <dbReference type="ARBA" id="ARBA00023277"/>
    </source>
</evidence>
<dbReference type="GO" id="GO:0046872">
    <property type="term" value="F:metal ion binding"/>
    <property type="evidence" value="ECO:0007669"/>
    <property type="project" value="UniProtKB-KW"/>
</dbReference>
<dbReference type="PANTHER" id="PTHR11113:SF14">
    <property type="entry name" value="N-ACETYLGLUCOSAMINE-6-PHOSPHATE DEACETYLASE"/>
    <property type="match status" value="1"/>
</dbReference>
<dbReference type="InterPro" id="IPR032466">
    <property type="entry name" value="Metal_Hydrolase"/>
</dbReference>
<dbReference type="Proteomes" id="UP000480929">
    <property type="component" value="Unassembled WGS sequence"/>
</dbReference>
<accession>A0A6N7SBD6</accession>
<evidence type="ECO:0000256" key="1">
    <source>
        <dbReference type="ARBA" id="ARBA00010716"/>
    </source>
</evidence>
<evidence type="ECO:0000256" key="2">
    <source>
        <dbReference type="ARBA" id="ARBA00022723"/>
    </source>
</evidence>
<dbReference type="GO" id="GO:0008448">
    <property type="term" value="F:N-acetylglucosamine-6-phosphate deacetylase activity"/>
    <property type="evidence" value="ECO:0007669"/>
    <property type="project" value="UniProtKB-EC"/>
</dbReference>
<dbReference type="EC" id="3.5.1.25" evidence="6"/>
<dbReference type="Gene3D" id="2.30.40.10">
    <property type="entry name" value="Urease, subunit C, domain 1"/>
    <property type="match status" value="1"/>
</dbReference>